<accession>A0A6B1DBZ5</accession>
<organism evidence="2">
    <name type="scientific">Caldilineaceae bacterium SB0661_bin_32</name>
    <dbReference type="NCBI Taxonomy" id="2605255"/>
    <lineage>
        <taxon>Bacteria</taxon>
        <taxon>Bacillati</taxon>
        <taxon>Chloroflexota</taxon>
        <taxon>Caldilineae</taxon>
        <taxon>Caldilineales</taxon>
        <taxon>Caldilineaceae</taxon>
    </lineage>
</organism>
<gene>
    <name evidence="2" type="ORF">F4X14_19430</name>
</gene>
<proteinExistence type="predicted"/>
<reference evidence="2" key="1">
    <citation type="submission" date="2019-09" db="EMBL/GenBank/DDBJ databases">
        <title>Characterisation of the sponge microbiome using genome-centric metagenomics.</title>
        <authorList>
            <person name="Engelberts J.P."/>
            <person name="Robbins S.J."/>
            <person name="De Goeij J.M."/>
            <person name="Aranda M."/>
            <person name="Bell S.C."/>
            <person name="Webster N.S."/>
        </authorList>
    </citation>
    <scope>NUCLEOTIDE SEQUENCE</scope>
    <source>
        <strain evidence="2">SB0661_bin_32</strain>
    </source>
</reference>
<evidence type="ECO:0000259" key="1">
    <source>
        <dbReference type="Pfam" id="PF10592"/>
    </source>
</evidence>
<dbReference type="InterPro" id="IPR018891">
    <property type="entry name" value="AIPR_C"/>
</dbReference>
<protein>
    <submittedName>
        <fullName evidence="2">AIPR family protein</fullName>
    </submittedName>
</protein>
<sequence>MTTETLPDQNEVTFDQFRAEWLQEFTEREMAPLEKGRHFAFKMITQWLEVNEDDEDLVLCDGSGDGGIDIAYLRRAEVEVSNDVEQDGQSVDGDIWYLFQSKYGSAFQGQETVFNEGRKVINTLAGENNSLSQDARQLLGRLDIFRQQASERDRIVLVFATDSAMSESDRQALNDLRALGKARLGGLFDVEDVSLNTIWEKTRETALQPTLSLPIRGNFVDPSSGLRVGTVSLIDLYEFLKGYRTKTGNLDQLYERNVRQFLGGRRKINKGIAQTLEKKPEIFGLYNNGITIVVSDFSTSKGDDSCLLFDPYVVNGCQTTKTIWEELSQRLESGGTGHNATVSDWRARAERGVVVTKIVKSDSASINDITRYTNSQNAVREQDFLALRKDFAGWKTDMDSRYDIFLEIQRGGWDSQRAYQKSHPTSKQFTEYGNAFDLIKVYGAGWFGEPGSAFGRSAPFLPGGSVFRRLTETEPIGADDLYAAYKLQKLSARFGFGRGANVKPSRRQTRFLYYFVVIELLKDVLIRGGHTYSSRGLTEAFLALLEVENEDTLELLLDAGIEVVDEYLSRESDDSVFEESNFEGDLNAWFKLEALGKGTDRTYRLNSLLQAHKAIFGRGIKGQSSPRILVNNAIISDRP</sequence>
<dbReference type="AlphaFoldDB" id="A0A6B1DBZ5"/>
<feature type="domain" description="Abortive phage infection protein C-terminal" evidence="1">
    <location>
        <begin position="254"/>
        <end position="459"/>
    </location>
</feature>
<evidence type="ECO:0000313" key="2">
    <source>
        <dbReference type="EMBL" id="MYC97136.1"/>
    </source>
</evidence>
<dbReference type="EMBL" id="VXMH01000106">
    <property type="protein sequence ID" value="MYC97136.1"/>
    <property type="molecule type" value="Genomic_DNA"/>
</dbReference>
<dbReference type="Pfam" id="PF10592">
    <property type="entry name" value="AIPR"/>
    <property type="match status" value="1"/>
</dbReference>
<name>A0A6B1DBZ5_9CHLR</name>
<comment type="caution">
    <text evidence="2">The sequence shown here is derived from an EMBL/GenBank/DDBJ whole genome shotgun (WGS) entry which is preliminary data.</text>
</comment>